<dbReference type="STRING" id="1314782.A0A165S1Z3"/>
<gene>
    <name evidence="1" type="ORF">NEOLEDRAFT_1067271</name>
</gene>
<dbReference type="InParanoid" id="A0A165S1Z3"/>
<evidence type="ECO:0000313" key="2">
    <source>
        <dbReference type="Proteomes" id="UP000076761"/>
    </source>
</evidence>
<keyword evidence="2" id="KW-1185">Reference proteome</keyword>
<evidence type="ECO:0000313" key="1">
    <source>
        <dbReference type="EMBL" id="KZT24565.1"/>
    </source>
</evidence>
<reference evidence="1 2" key="1">
    <citation type="journal article" date="2016" name="Mol. Biol. Evol.">
        <title>Comparative Genomics of Early-Diverging Mushroom-Forming Fungi Provides Insights into the Origins of Lignocellulose Decay Capabilities.</title>
        <authorList>
            <person name="Nagy L.G."/>
            <person name="Riley R."/>
            <person name="Tritt A."/>
            <person name="Adam C."/>
            <person name="Daum C."/>
            <person name="Floudas D."/>
            <person name="Sun H."/>
            <person name="Yadav J.S."/>
            <person name="Pangilinan J."/>
            <person name="Larsson K.H."/>
            <person name="Matsuura K."/>
            <person name="Barry K."/>
            <person name="Labutti K."/>
            <person name="Kuo R."/>
            <person name="Ohm R.A."/>
            <person name="Bhattacharya S.S."/>
            <person name="Shirouzu T."/>
            <person name="Yoshinaga Y."/>
            <person name="Martin F.M."/>
            <person name="Grigoriev I.V."/>
            <person name="Hibbett D.S."/>
        </authorList>
    </citation>
    <scope>NUCLEOTIDE SEQUENCE [LARGE SCALE GENOMIC DNA]</scope>
    <source>
        <strain evidence="1 2">HHB14362 ss-1</strain>
    </source>
</reference>
<dbReference type="Proteomes" id="UP000076761">
    <property type="component" value="Unassembled WGS sequence"/>
</dbReference>
<feature type="non-terminal residue" evidence="1">
    <location>
        <position position="146"/>
    </location>
</feature>
<name>A0A165S1Z3_9AGAM</name>
<accession>A0A165S1Z3</accession>
<organism evidence="1 2">
    <name type="scientific">Neolentinus lepideus HHB14362 ss-1</name>
    <dbReference type="NCBI Taxonomy" id="1314782"/>
    <lineage>
        <taxon>Eukaryota</taxon>
        <taxon>Fungi</taxon>
        <taxon>Dikarya</taxon>
        <taxon>Basidiomycota</taxon>
        <taxon>Agaricomycotina</taxon>
        <taxon>Agaricomycetes</taxon>
        <taxon>Gloeophyllales</taxon>
        <taxon>Gloeophyllaceae</taxon>
        <taxon>Neolentinus</taxon>
    </lineage>
</organism>
<dbReference type="OrthoDB" id="3253137at2759"/>
<dbReference type="AlphaFoldDB" id="A0A165S1Z3"/>
<protein>
    <submittedName>
        <fullName evidence="1">Uncharacterized protein</fullName>
    </submittedName>
</protein>
<proteinExistence type="predicted"/>
<dbReference type="EMBL" id="KV425577">
    <property type="protein sequence ID" value="KZT24565.1"/>
    <property type="molecule type" value="Genomic_DNA"/>
</dbReference>
<sequence length="146" mass="16257">MVSLLPLCLRAAAEFCGIDRTVDYCDDVLRSKLKGLLQGAIKRSKLEQGQSTISYEMFVDELDEGDSFTASLMDILVKELADRRTRSHEADRHLICDSTAKGLRSLASTSSVYRPRTIPRYASRRSINLAEYLAVPPDPMDLEGGD</sequence>